<dbReference type="SUPFAM" id="SSF57667">
    <property type="entry name" value="beta-beta-alpha zinc fingers"/>
    <property type="match status" value="1"/>
</dbReference>
<feature type="domain" description="C2H2-type" evidence="8">
    <location>
        <begin position="34"/>
        <end position="57"/>
    </location>
</feature>
<evidence type="ECO:0000256" key="7">
    <source>
        <dbReference type="SAM" id="MobiDB-lite"/>
    </source>
</evidence>
<dbReference type="Proteomes" id="UP000827092">
    <property type="component" value="Unassembled WGS sequence"/>
</dbReference>
<dbReference type="EMBL" id="JAFNEN010001348">
    <property type="protein sequence ID" value="KAG8174032.1"/>
    <property type="molecule type" value="Genomic_DNA"/>
</dbReference>
<dbReference type="PANTHER" id="PTHR23215:SF0">
    <property type="entry name" value="BUB3-INTERACTING AND GLEBS MOTIF-CONTAINING PROTEIN ZNF207"/>
    <property type="match status" value="1"/>
</dbReference>
<dbReference type="GO" id="GO:0008270">
    <property type="term" value="F:zinc ion binding"/>
    <property type="evidence" value="ECO:0007669"/>
    <property type="project" value="UniProtKB-KW"/>
</dbReference>
<comment type="subcellular location">
    <subcellularLocation>
        <location evidence="1">Nucleus</location>
    </subcellularLocation>
</comment>
<evidence type="ECO:0000256" key="5">
    <source>
        <dbReference type="ARBA" id="ARBA00023242"/>
    </source>
</evidence>
<keyword evidence="4" id="KW-0862">Zinc</keyword>
<dbReference type="SMART" id="SM00355">
    <property type="entry name" value="ZnF_C2H2"/>
    <property type="match status" value="2"/>
</dbReference>
<evidence type="ECO:0000256" key="6">
    <source>
        <dbReference type="PROSITE-ProRule" id="PRU00042"/>
    </source>
</evidence>
<evidence type="ECO:0000256" key="2">
    <source>
        <dbReference type="ARBA" id="ARBA00022723"/>
    </source>
</evidence>
<dbReference type="CDD" id="cd20908">
    <property type="entry name" value="SUF4-like"/>
    <property type="match status" value="1"/>
</dbReference>
<keyword evidence="10" id="KW-1185">Reference proteome</keyword>
<sequence>MERNEKIVWPWCWYCNREFEDKHSLIVHQKAKHFKCKFCSKKFHSVPDLRIHCKQDHKKTLDKVPKSIHSRNNMDFKIHGMQGIPEKDLIPHIERLSYYGELDDDEEFSPEAKNIQNTESLPNMIEPRSSTPQLPVPPMATTPNMMPRMGGMCLGPSLPGHSKQMNKVGSSPGLLPSRMHMEPTGNADVSVSNSQPNLSPVGGPNLNAHHGNNINSSENSFQVEDEIKQVEKTKDGTKLMHPIQDLSLEEFRAVCYKNYDKHKNANVTANTMNEYAMLQQMRWMHYNGMGMQMHSGSNAGMAFPFVVQRPMYLQGCLNIGQEAPRPL</sequence>
<dbReference type="AlphaFoldDB" id="A0AAV6TR85"/>
<evidence type="ECO:0000256" key="4">
    <source>
        <dbReference type="ARBA" id="ARBA00022833"/>
    </source>
</evidence>
<dbReference type="InterPro" id="IPR036236">
    <property type="entry name" value="Znf_C2H2_sf"/>
</dbReference>
<reference evidence="9 10" key="1">
    <citation type="journal article" date="2022" name="Nat. Ecol. Evol.">
        <title>A masculinizing supergene underlies an exaggerated male reproductive morph in a spider.</title>
        <authorList>
            <person name="Hendrickx F."/>
            <person name="De Corte Z."/>
            <person name="Sonet G."/>
            <person name="Van Belleghem S.M."/>
            <person name="Kostlbacher S."/>
            <person name="Vangestel C."/>
        </authorList>
    </citation>
    <scope>NUCLEOTIDE SEQUENCE [LARGE SCALE GENOMIC DNA]</scope>
    <source>
        <strain evidence="9">W744_W776</strain>
    </source>
</reference>
<evidence type="ECO:0000256" key="1">
    <source>
        <dbReference type="ARBA" id="ARBA00004123"/>
    </source>
</evidence>
<gene>
    <name evidence="9" type="ORF">JTE90_017850</name>
</gene>
<protein>
    <recommendedName>
        <fullName evidence="8">C2H2-type domain-containing protein</fullName>
    </recommendedName>
</protein>
<dbReference type="InterPro" id="IPR013087">
    <property type="entry name" value="Znf_C2H2_type"/>
</dbReference>
<dbReference type="Gene3D" id="3.30.160.60">
    <property type="entry name" value="Classic Zinc Finger"/>
    <property type="match status" value="1"/>
</dbReference>
<accession>A0AAV6TR85</accession>
<evidence type="ECO:0000259" key="8">
    <source>
        <dbReference type="PROSITE" id="PS50157"/>
    </source>
</evidence>
<keyword evidence="5" id="KW-0539">Nucleus</keyword>
<proteinExistence type="predicted"/>
<keyword evidence="2" id="KW-0479">Metal-binding</keyword>
<dbReference type="GO" id="GO:0005634">
    <property type="term" value="C:nucleus"/>
    <property type="evidence" value="ECO:0007669"/>
    <property type="project" value="UniProtKB-SubCell"/>
</dbReference>
<comment type="caution">
    <text evidence="9">The sequence shown here is derived from an EMBL/GenBank/DDBJ whole genome shotgun (WGS) entry which is preliminary data.</text>
</comment>
<organism evidence="9 10">
    <name type="scientific">Oedothorax gibbosus</name>
    <dbReference type="NCBI Taxonomy" id="931172"/>
    <lineage>
        <taxon>Eukaryota</taxon>
        <taxon>Metazoa</taxon>
        <taxon>Ecdysozoa</taxon>
        <taxon>Arthropoda</taxon>
        <taxon>Chelicerata</taxon>
        <taxon>Arachnida</taxon>
        <taxon>Araneae</taxon>
        <taxon>Araneomorphae</taxon>
        <taxon>Entelegynae</taxon>
        <taxon>Araneoidea</taxon>
        <taxon>Linyphiidae</taxon>
        <taxon>Erigoninae</taxon>
        <taxon>Oedothorax</taxon>
    </lineage>
</organism>
<dbReference type="PROSITE" id="PS00028">
    <property type="entry name" value="ZINC_FINGER_C2H2_1"/>
    <property type="match status" value="1"/>
</dbReference>
<evidence type="ECO:0000256" key="3">
    <source>
        <dbReference type="ARBA" id="ARBA00022771"/>
    </source>
</evidence>
<dbReference type="PANTHER" id="PTHR23215">
    <property type="entry name" value="ZINC FINGER PROTEIN 207"/>
    <property type="match status" value="1"/>
</dbReference>
<name>A0AAV6TR85_9ARAC</name>
<evidence type="ECO:0000313" key="10">
    <source>
        <dbReference type="Proteomes" id="UP000827092"/>
    </source>
</evidence>
<dbReference type="PROSITE" id="PS50157">
    <property type="entry name" value="ZINC_FINGER_C2H2_2"/>
    <property type="match status" value="1"/>
</dbReference>
<evidence type="ECO:0000313" key="9">
    <source>
        <dbReference type="EMBL" id="KAG8174032.1"/>
    </source>
</evidence>
<keyword evidence="3 6" id="KW-0863">Zinc-finger</keyword>
<feature type="region of interest" description="Disordered" evidence="7">
    <location>
        <begin position="116"/>
        <end position="138"/>
    </location>
</feature>